<dbReference type="Proteomes" id="UP000235564">
    <property type="component" value="Unassembled WGS sequence"/>
</dbReference>
<comment type="caution">
    <text evidence="1">The sequence shown here is derived from an EMBL/GenBank/DDBJ whole genome shotgun (WGS) entry which is preliminary data.</text>
</comment>
<evidence type="ECO:0000313" key="1">
    <source>
        <dbReference type="EMBL" id="PMC23029.1"/>
    </source>
</evidence>
<reference evidence="1 2" key="1">
    <citation type="submission" date="2017-09" db="EMBL/GenBank/DDBJ databases">
        <title>Bacterial strain isolated from the female urinary microbiota.</title>
        <authorList>
            <person name="Thomas-White K."/>
            <person name="Kumar N."/>
            <person name="Forster S."/>
            <person name="Putonti C."/>
            <person name="Lawley T."/>
            <person name="Wolfe A.J."/>
        </authorList>
    </citation>
    <scope>NUCLEOTIDE SEQUENCE [LARGE SCALE GENOMIC DNA]</scope>
    <source>
        <strain evidence="1 2">UMB0536</strain>
    </source>
</reference>
<organism evidence="1 2">
    <name type="scientific">Hoylesella buccalis</name>
    <dbReference type="NCBI Taxonomy" id="28127"/>
    <lineage>
        <taxon>Bacteria</taxon>
        <taxon>Pseudomonadati</taxon>
        <taxon>Bacteroidota</taxon>
        <taxon>Bacteroidia</taxon>
        <taxon>Bacteroidales</taxon>
        <taxon>Prevotellaceae</taxon>
        <taxon>Hoylesella</taxon>
    </lineage>
</organism>
<dbReference type="EMBL" id="PNGJ01000011">
    <property type="protein sequence ID" value="PMC23029.1"/>
    <property type="molecule type" value="Genomic_DNA"/>
</dbReference>
<proteinExistence type="predicted"/>
<evidence type="ECO:0000313" key="2">
    <source>
        <dbReference type="Proteomes" id="UP000235564"/>
    </source>
</evidence>
<accession>A0A2N6QNG9</accession>
<name>A0A2N6QNG9_9BACT</name>
<gene>
    <name evidence="1" type="ORF">CJ231_11275</name>
</gene>
<protein>
    <submittedName>
        <fullName evidence="1">Uncharacterized protein</fullName>
    </submittedName>
</protein>
<sequence length="84" mass="9696">MRSTALQYLSLIVHQMVISHIEIATFSIFHYERCTFASFPMLHNMRNEEDGCCSLFIRKGSMGLVAFKSIISLCSSRQKDPHQR</sequence>
<dbReference type="AlphaFoldDB" id="A0A2N6QNG9"/>